<dbReference type="GO" id="GO:0016020">
    <property type="term" value="C:membrane"/>
    <property type="evidence" value="ECO:0007669"/>
    <property type="project" value="UniProtKB-SubCell"/>
</dbReference>
<dbReference type="PANTHER" id="PTHR45631:SF44">
    <property type="entry name" value="CARBOHYDRATE-BINDING PROTEIN OF THE ER PROTEIN"/>
    <property type="match status" value="1"/>
</dbReference>
<sequence length="398" mass="44757">MENYWTTVILVFLLAAIPASFQYYSDVVAAYNRIAIDCGATKITWDNITTYAWETDDRYIQSGENKLVSISTTRDEMKTLRSFPSGLKNCYNLPLKTLSKYLLRAGFLYGNYDNLQKPPAFGLEVQGNSMNVTVATSLSNDTIYHEFIFTTRKKGNVDVCLVQTQVNQVPFISSLEAKAIDLENSYRFMTENVALYLQSRINYGANSSVPERFAYYVDPYFRVWKPELVPRYRNIDNGFGPITWEWTEIENDPPNVVLDSAIVATNASDSESIFLPINFREKYRVTACFILYFDVSPVQQFVEETSKLDIFIDGQLLNTTQIPRVNRRVVVSMCPVNITGGTANLTISSADNATSPPFLNAIEVYSVIGVSKAAPSSTSLSVLGTFFGLLMCSLHVFL</sequence>
<organism evidence="8 9">
    <name type="scientific">Morus notabilis</name>
    <dbReference type="NCBI Taxonomy" id="981085"/>
    <lineage>
        <taxon>Eukaryota</taxon>
        <taxon>Viridiplantae</taxon>
        <taxon>Streptophyta</taxon>
        <taxon>Embryophyta</taxon>
        <taxon>Tracheophyta</taxon>
        <taxon>Spermatophyta</taxon>
        <taxon>Magnoliopsida</taxon>
        <taxon>eudicotyledons</taxon>
        <taxon>Gunneridae</taxon>
        <taxon>Pentapetalae</taxon>
        <taxon>rosids</taxon>
        <taxon>fabids</taxon>
        <taxon>Rosales</taxon>
        <taxon>Moraceae</taxon>
        <taxon>Moreae</taxon>
        <taxon>Morus</taxon>
    </lineage>
</organism>
<dbReference type="STRING" id="981085.W9T095"/>
<feature type="domain" description="Malectin-like" evidence="7">
    <location>
        <begin position="36"/>
        <end position="367"/>
    </location>
</feature>
<proteinExistence type="predicted"/>
<dbReference type="AlphaFoldDB" id="W9T095"/>
<keyword evidence="5" id="KW-0472">Membrane</keyword>
<dbReference type="Proteomes" id="UP000030645">
    <property type="component" value="Unassembled WGS sequence"/>
</dbReference>
<accession>W9T095</accession>
<keyword evidence="9" id="KW-1185">Reference proteome</keyword>
<dbReference type="PANTHER" id="PTHR45631">
    <property type="entry name" value="OS07G0107800 PROTEIN-RELATED"/>
    <property type="match status" value="1"/>
</dbReference>
<feature type="signal peptide" evidence="6">
    <location>
        <begin position="1"/>
        <end position="21"/>
    </location>
</feature>
<reference evidence="9" key="1">
    <citation type="submission" date="2013-01" db="EMBL/GenBank/DDBJ databases">
        <title>Draft Genome Sequence of a Mulberry Tree, Morus notabilis C.K. Schneid.</title>
        <authorList>
            <person name="He N."/>
            <person name="Zhao S."/>
        </authorList>
    </citation>
    <scope>NUCLEOTIDE SEQUENCE</scope>
</reference>
<evidence type="ECO:0000259" key="7">
    <source>
        <dbReference type="Pfam" id="PF12819"/>
    </source>
</evidence>
<evidence type="ECO:0000256" key="3">
    <source>
        <dbReference type="ARBA" id="ARBA00022729"/>
    </source>
</evidence>
<name>W9T095_9ROSA</name>
<evidence type="ECO:0000256" key="1">
    <source>
        <dbReference type="ARBA" id="ARBA00004167"/>
    </source>
</evidence>
<gene>
    <name evidence="8" type="ORF">L484_010866</name>
</gene>
<dbReference type="Pfam" id="PF12819">
    <property type="entry name" value="Malectin_like"/>
    <property type="match status" value="1"/>
</dbReference>
<evidence type="ECO:0000256" key="6">
    <source>
        <dbReference type="SAM" id="SignalP"/>
    </source>
</evidence>
<dbReference type="InterPro" id="IPR024788">
    <property type="entry name" value="Malectin-like_Carb-bd_dom"/>
</dbReference>
<evidence type="ECO:0000256" key="4">
    <source>
        <dbReference type="ARBA" id="ARBA00022989"/>
    </source>
</evidence>
<evidence type="ECO:0000256" key="5">
    <source>
        <dbReference type="ARBA" id="ARBA00023136"/>
    </source>
</evidence>
<evidence type="ECO:0000313" key="9">
    <source>
        <dbReference type="Proteomes" id="UP000030645"/>
    </source>
</evidence>
<comment type="subcellular location">
    <subcellularLocation>
        <location evidence="1">Membrane</location>
        <topology evidence="1">Single-pass membrane protein</topology>
    </subcellularLocation>
</comment>
<dbReference type="EMBL" id="KE346355">
    <property type="protein sequence ID" value="EXC35084.1"/>
    <property type="molecule type" value="Genomic_DNA"/>
</dbReference>
<feature type="chain" id="PRO_5004933365" description="Malectin-like domain-containing protein" evidence="6">
    <location>
        <begin position="22"/>
        <end position="398"/>
    </location>
</feature>
<evidence type="ECO:0000256" key="2">
    <source>
        <dbReference type="ARBA" id="ARBA00022692"/>
    </source>
</evidence>
<protein>
    <recommendedName>
        <fullName evidence="7">Malectin-like domain-containing protein</fullName>
    </recommendedName>
</protein>
<keyword evidence="4" id="KW-1133">Transmembrane helix</keyword>
<keyword evidence="3 6" id="KW-0732">Signal</keyword>
<evidence type="ECO:0000313" key="8">
    <source>
        <dbReference type="EMBL" id="EXC35084.1"/>
    </source>
</evidence>
<keyword evidence="2" id="KW-0812">Transmembrane</keyword>
<dbReference type="eggNOG" id="ENOG502QRRJ">
    <property type="taxonomic scope" value="Eukaryota"/>
</dbReference>